<dbReference type="WBParaSite" id="ACRNAN_Path_1418.g5569.t1">
    <property type="protein sequence ID" value="ACRNAN_Path_1418.g5569.t1"/>
    <property type="gene ID" value="ACRNAN_Path_1418.g5569"/>
</dbReference>
<evidence type="ECO:0000256" key="1">
    <source>
        <dbReference type="ARBA" id="ARBA00000868"/>
    </source>
</evidence>
<keyword evidence="12" id="KW-1133">Transmembrane helix</keyword>
<feature type="domain" description="Phosphoribosyltransferase" evidence="13">
    <location>
        <begin position="26"/>
        <end position="161"/>
    </location>
</feature>
<feature type="transmembrane region" description="Helical" evidence="12">
    <location>
        <begin position="48"/>
        <end position="70"/>
    </location>
</feature>
<dbReference type="GO" id="GO:0006166">
    <property type="term" value="P:purine ribonucleoside salvage"/>
    <property type="evidence" value="ECO:0007669"/>
    <property type="project" value="UniProtKB-KW"/>
</dbReference>
<evidence type="ECO:0000259" key="13">
    <source>
        <dbReference type="Pfam" id="PF00156"/>
    </source>
</evidence>
<comment type="catalytic activity">
    <reaction evidence="1">
        <text>AMP + diphosphate = 5-phospho-alpha-D-ribose 1-diphosphate + adenine</text>
        <dbReference type="Rhea" id="RHEA:16609"/>
        <dbReference type="ChEBI" id="CHEBI:16708"/>
        <dbReference type="ChEBI" id="CHEBI:33019"/>
        <dbReference type="ChEBI" id="CHEBI:58017"/>
        <dbReference type="ChEBI" id="CHEBI:456215"/>
        <dbReference type="EC" id="2.4.2.7"/>
    </reaction>
</comment>
<comment type="function">
    <text evidence="2">Catalyzes a salvage reaction resulting in the formation of AMP, that is energically less costly than de novo synthesis.</text>
</comment>
<evidence type="ECO:0000256" key="3">
    <source>
        <dbReference type="ARBA" id="ARBA00004496"/>
    </source>
</evidence>
<comment type="subunit">
    <text evidence="6">Homodimer.</text>
</comment>
<keyword evidence="11" id="KW-0660">Purine salvage</keyword>
<dbReference type="SUPFAM" id="SSF53271">
    <property type="entry name" value="PRTase-like"/>
    <property type="match status" value="1"/>
</dbReference>
<dbReference type="GO" id="GO:0006168">
    <property type="term" value="P:adenine salvage"/>
    <property type="evidence" value="ECO:0007669"/>
    <property type="project" value="TreeGrafter"/>
</dbReference>
<keyword evidence="14" id="KW-1185">Reference proteome</keyword>
<dbReference type="GO" id="GO:0003999">
    <property type="term" value="F:adenine phosphoribosyltransferase activity"/>
    <property type="evidence" value="ECO:0007669"/>
    <property type="project" value="UniProtKB-EC"/>
</dbReference>
<keyword evidence="9" id="KW-0328">Glycosyltransferase</keyword>
<name>A0A914C0X1_9BILA</name>
<keyword evidence="10" id="KW-0808">Transferase</keyword>
<evidence type="ECO:0000256" key="2">
    <source>
        <dbReference type="ARBA" id="ARBA00003968"/>
    </source>
</evidence>
<dbReference type="AlphaFoldDB" id="A0A914C0X1"/>
<evidence type="ECO:0000313" key="15">
    <source>
        <dbReference type="WBParaSite" id="ACRNAN_Path_1418.g5569.t1"/>
    </source>
</evidence>
<dbReference type="EC" id="2.4.2.7" evidence="7"/>
<dbReference type="Proteomes" id="UP000887540">
    <property type="component" value="Unplaced"/>
</dbReference>
<evidence type="ECO:0000256" key="10">
    <source>
        <dbReference type="ARBA" id="ARBA00022679"/>
    </source>
</evidence>
<dbReference type="GO" id="GO:0002055">
    <property type="term" value="F:adenine binding"/>
    <property type="evidence" value="ECO:0007669"/>
    <property type="project" value="TreeGrafter"/>
</dbReference>
<protein>
    <recommendedName>
        <fullName evidence="7">adenine phosphoribosyltransferase</fullName>
        <ecNumber evidence="7">2.4.2.7</ecNumber>
    </recommendedName>
</protein>
<dbReference type="Gene3D" id="3.40.50.2020">
    <property type="match status" value="1"/>
</dbReference>
<accession>A0A914C0X1</accession>
<dbReference type="InterPro" id="IPR000836">
    <property type="entry name" value="PRTase_dom"/>
</dbReference>
<evidence type="ECO:0000256" key="6">
    <source>
        <dbReference type="ARBA" id="ARBA00011738"/>
    </source>
</evidence>
<organism evidence="14 15">
    <name type="scientific">Acrobeloides nanus</name>
    <dbReference type="NCBI Taxonomy" id="290746"/>
    <lineage>
        <taxon>Eukaryota</taxon>
        <taxon>Metazoa</taxon>
        <taxon>Ecdysozoa</taxon>
        <taxon>Nematoda</taxon>
        <taxon>Chromadorea</taxon>
        <taxon>Rhabditida</taxon>
        <taxon>Tylenchina</taxon>
        <taxon>Cephalobomorpha</taxon>
        <taxon>Cephaloboidea</taxon>
        <taxon>Cephalobidae</taxon>
        <taxon>Acrobeloides</taxon>
    </lineage>
</organism>
<comment type="subcellular location">
    <subcellularLocation>
        <location evidence="3">Cytoplasm</location>
    </subcellularLocation>
</comment>
<evidence type="ECO:0000256" key="8">
    <source>
        <dbReference type="ARBA" id="ARBA00022490"/>
    </source>
</evidence>
<evidence type="ECO:0000256" key="9">
    <source>
        <dbReference type="ARBA" id="ARBA00022676"/>
    </source>
</evidence>
<dbReference type="InterPro" id="IPR029057">
    <property type="entry name" value="PRTase-like"/>
</dbReference>
<dbReference type="PANTHER" id="PTHR32315">
    <property type="entry name" value="ADENINE PHOSPHORIBOSYLTRANSFERASE"/>
    <property type="match status" value="1"/>
</dbReference>
<evidence type="ECO:0000256" key="7">
    <source>
        <dbReference type="ARBA" id="ARBA00011893"/>
    </source>
</evidence>
<dbReference type="FunFam" id="3.40.50.2020:FF:000004">
    <property type="entry name" value="Adenine phosphoribosyltransferase"/>
    <property type="match status" value="1"/>
</dbReference>
<keyword evidence="12" id="KW-0472">Membrane</keyword>
<dbReference type="GO" id="GO:0016208">
    <property type="term" value="F:AMP binding"/>
    <property type="evidence" value="ECO:0007669"/>
    <property type="project" value="TreeGrafter"/>
</dbReference>
<keyword evidence="12" id="KW-0812">Transmembrane</keyword>
<evidence type="ECO:0000256" key="4">
    <source>
        <dbReference type="ARBA" id="ARBA00004659"/>
    </source>
</evidence>
<proteinExistence type="inferred from homology"/>
<dbReference type="GO" id="GO:0005737">
    <property type="term" value="C:cytoplasm"/>
    <property type="evidence" value="ECO:0007669"/>
    <property type="project" value="UniProtKB-SubCell"/>
</dbReference>
<comment type="pathway">
    <text evidence="4">Purine metabolism; AMP biosynthesis via salvage pathway; AMP from adenine: step 1/1.</text>
</comment>
<evidence type="ECO:0000256" key="11">
    <source>
        <dbReference type="ARBA" id="ARBA00022726"/>
    </source>
</evidence>
<dbReference type="PANTHER" id="PTHR32315:SF3">
    <property type="entry name" value="ADENINE PHOSPHORIBOSYLTRANSFERASE"/>
    <property type="match status" value="1"/>
</dbReference>
<evidence type="ECO:0000256" key="5">
    <source>
        <dbReference type="ARBA" id="ARBA00008391"/>
    </source>
</evidence>
<sequence>MKVVMNFPKIGISFRDIMPLVYNTKLLDELCHAIAKHIKDEYGDKIDVVAACFLFGPQVAIILGVPFVPIRKKGKLPGKVIQATYIKEYGQDTVEIQAGVLKTGSRVFLFDDLLGTGGTIRASIDLIEQESCTVVEAFFLIELAYLGGRTNIPKNINVYSLFSFLD</sequence>
<comment type="similarity">
    <text evidence="5">Belongs to the purine/pyrimidine phosphoribosyltransferase family.</text>
</comment>
<evidence type="ECO:0000256" key="12">
    <source>
        <dbReference type="SAM" id="Phobius"/>
    </source>
</evidence>
<dbReference type="GO" id="GO:0044209">
    <property type="term" value="P:AMP salvage"/>
    <property type="evidence" value="ECO:0007669"/>
    <property type="project" value="TreeGrafter"/>
</dbReference>
<dbReference type="InterPro" id="IPR050054">
    <property type="entry name" value="UPRTase/APRTase"/>
</dbReference>
<reference evidence="15" key="1">
    <citation type="submission" date="2022-11" db="UniProtKB">
        <authorList>
            <consortium name="WormBaseParasite"/>
        </authorList>
    </citation>
    <scope>IDENTIFICATION</scope>
</reference>
<evidence type="ECO:0000313" key="14">
    <source>
        <dbReference type="Proteomes" id="UP000887540"/>
    </source>
</evidence>
<keyword evidence="8" id="KW-0963">Cytoplasm</keyword>
<dbReference type="NCBIfam" id="NF002636">
    <property type="entry name" value="PRK02304.1-5"/>
    <property type="match status" value="1"/>
</dbReference>
<dbReference type="Pfam" id="PF00156">
    <property type="entry name" value="Pribosyltran"/>
    <property type="match status" value="1"/>
</dbReference>
<dbReference type="CDD" id="cd06223">
    <property type="entry name" value="PRTases_typeI"/>
    <property type="match status" value="1"/>
</dbReference>